<reference evidence="3 4" key="1">
    <citation type="submission" date="2021-01" db="EMBL/GenBank/DDBJ databases">
        <title>Whole genome shotgun sequence of Planobispora longispora NBRC 13918.</title>
        <authorList>
            <person name="Komaki H."/>
            <person name="Tamura T."/>
        </authorList>
    </citation>
    <scope>NUCLEOTIDE SEQUENCE [LARGE SCALE GENOMIC DNA]</scope>
    <source>
        <strain evidence="3 4">NBRC 13918</strain>
    </source>
</reference>
<feature type="region of interest" description="Disordered" evidence="1">
    <location>
        <begin position="1"/>
        <end position="26"/>
    </location>
</feature>
<keyword evidence="4" id="KW-1185">Reference proteome</keyword>
<evidence type="ECO:0000313" key="3">
    <source>
        <dbReference type="EMBL" id="GIH79970.1"/>
    </source>
</evidence>
<comment type="caution">
    <text evidence="3">The sequence shown here is derived from an EMBL/GenBank/DDBJ whole genome shotgun (WGS) entry which is preliminary data.</text>
</comment>
<feature type="transmembrane region" description="Helical" evidence="2">
    <location>
        <begin position="34"/>
        <end position="54"/>
    </location>
</feature>
<gene>
    <name evidence="3" type="ORF">Plo01_63990</name>
</gene>
<sequence length="57" mass="6217">MRARIHPDDLGDRPGASGREGLRRPPAAGRAVRVILRLAATAVVWLLLLLPLLLEAR</sequence>
<keyword evidence="2" id="KW-0812">Transmembrane</keyword>
<feature type="compositionally biased region" description="Basic and acidic residues" evidence="1">
    <location>
        <begin position="1"/>
        <end position="12"/>
    </location>
</feature>
<organism evidence="3 4">
    <name type="scientific">Planobispora longispora</name>
    <dbReference type="NCBI Taxonomy" id="28887"/>
    <lineage>
        <taxon>Bacteria</taxon>
        <taxon>Bacillati</taxon>
        <taxon>Actinomycetota</taxon>
        <taxon>Actinomycetes</taxon>
        <taxon>Streptosporangiales</taxon>
        <taxon>Streptosporangiaceae</taxon>
        <taxon>Planobispora</taxon>
    </lineage>
</organism>
<name>A0A8J3W8K4_9ACTN</name>
<dbReference type="RefSeq" id="WP_203894421.1">
    <property type="nucleotide sequence ID" value="NZ_BOOH01000054.1"/>
</dbReference>
<evidence type="ECO:0000256" key="1">
    <source>
        <dbReference type="SAM" id="MobiDB-lite"/>
    </source>
</evidence>
<evidence type="ECO:0000313" key="4">
    <source>
        <dbReference type="Proteomes" id="UP000616724"/>
    </source>
</evidence>
<dbReference type="EMBL" id="BOOH01000054">
    <property type="protein sequence ID" value="GIH79970.1"/>
    <property type="molecule type" value="Genomic_DNA"/>
</dbReference>
<keyword evidence="2" id="KW-0472">Membrane</keyword>
<proteinExistence type="predicted"/>
<dbReference type="Proteomes" id="UP000616724">
    <property type="component" value="Unassembled WGS sequence"/>
</dbReference>
<evidence type="ECO:0000256" key="2">
    <source>
        <dbReference type="SAM" id="Phobius"/>
    </source>
</evidence>
<keyword evidence="2" id="KW-1133">Transmembrane helix</keyword>
<protein>
    <submittedName>
        <fullName evidence="3">Uncharacterized protein</fullName>
    </submittedName>
</protein>
<dbReference type="AlphaFoldDB" id="A0A8J3W8K4"/>
<accession>A0A8J3W8K4</accession>